<dbReference type="GO" id="GO:0008270">
    <property type="term" value="F:zinc ion binding"/>
    <property type="evidence" value="ECO:0007669"/>
    <property type="project" value="TreeGrafter"/>
</dbReference>
<feature type="binding site" evidence="13">
    <location>
        <position position="273"/>
    </location>
    <ligand>
        <name>5-aminolevulinate</name>
        <dbReference type="ChEBI" id="CHEBI:356416"/>
        <label>2</label>
    </ligand>
</feature>
<dbReference type="GO" id="GO:0004655">
    <property type="term" value="F:porphobilinogen synthase activity"/>
    <property type="evidence" value="ECO:0007669"/>
    <property type="project" value="UniProtKB-EC"/>
</dbReference>
<evidence type="ECO:0000256" key="8">
    <source>
        <dbReference type="ARBA" id="ARBA00023239"/>
    </source>
</evidence>
<reference evidence="18" key="2">
    <citation type="journal article" date="2021" name="PeerJ">
        <title>Extensive microbial diversity within the chicken gut microbiome revealed by metagenomics and culture.</title>
        <authorList>
            <person name="Gilroy R."/>
            <person name="Ravi A."/>
            <person name="Getino M."/>
            <person name="Pursley I."/>
            <person name="Horton D.L."/>
            <person name="Alikhan N.F."/>
            <person name="Baker D."/>
            <person name="Gharbi K."/>
            <person name="Hall N."/>
            <person name="Watson M."/>
            <person name="Adriaenssens E.M."/>
            <person name="Foster-Nyarko E."/>
            <person name="Jarju S."/>
            <person name="Secka A."/>
            <person name="Antonio M."/>
            <person name="Oren A."/>
            <person name="Chaudhuri R.R."/>
            <person name="La Ragione R."/>
            <person name="Hildebrand F."/>
            <person name="Pallen M.J."/>
        </authorList>
    </citation>
    <scope>NUCLEOTIDE SEQUENCE</scope>
    <source>
        <strain evidence="18">2830</strain>
    </source>
</reference>
<dbReference type="FunFam" id="3.20.20.70:FF:000019">
    <property type="entry name" value="Delta-aminolevulinic acid dehydratase"/>
    <property type="match status" value="1"/>
</dbReference>
<evidence type="ECO:0000256" key="7">
    <source>
        <dbReference type="ARBA" id="ARBA00023133"/>
    </source>
</evidence>
<accession>A0A9D1KY14</accession>
<dbReference type="GO" id="GO:0005829">
    <property type="term" value="C:cytosol"/>
    <property type="evidence" value="ECO:0007669"/>
    <property type="project" value="TreeGrafter"/>
</dbReference>
<evidence type="ECO:0000256" key="11">
    <source>
        <dbReference type="ARBA" id="ARBA00047651"/>
    </source>
</evidence>
<keyword evidence="15" id="KW-0460">Magnesium</keyword>
<feature type="binding site" evidence="14">
    <location>
        <position position="118"/>
    </location>
    <ligand>
        <name>Zn(2+)</name>
        <dbReference type="ChEBI" id="CHEBI:29105"/>
        <note>catalytic</note>
    </ligand>
</feature>
<dbReference type="SUPFAM" id="SSF51569">
    <property type="entry name" value="Aldolase"/>
    <property type="match status" value="1"/>
</dbReference>
<comment type="similarity">
    <text evidence="3 17">Belongs to the ALAD family.</text>
</comment>
<feature type="binding site" evidence="15">
    <location>
        <position position="232"/>
    </location>
    <ligand>
        <name>Mg(2+)</name>
        <dbReference type="ChEBI" id="CHEBI:18420"/>
    </ligand>
</feature>
<dbReference type="InterPro" id="IPR030656">
    <property type="entry name" value="ALAD_AS"/>
</dbReference>
<dbReference type="PANTHER" id="PTHR11458">
    <property type="entry name" value="DELTA-AMINOLEVULINIC ACID DEHYDRATASE"/>
    <property type="match status" value="1"/>
</dbReference>
<dbReference type="InterPro" id="IPR001731">
    <property type="entry name" value="ALAD"/>
</dbReference>
<feature type="binding site" evidence="13">
    <location>
        <position position="204"/>
    </location>
    <ligand>
        <name>5-aminolevulinate</name>
        <dbReference type="ChEBI" id="CHEBI:356416"/>
        <label>1</label>
    </ligand>
</feature>
<keyword evidence="7" id="KW-0350">Heme biosynthesis</keyword>
<dbReference type="SMART" id="SM01004">
    <property type="entry name" value="ALAD"/>
    <property type="match status" value="1"/>
</dbReference>
<evidence type="ECO:0000256" key="2">
    <source>
        <dbReference type="ARBA" id="ARBA00004694"/>
    </source>
</evidence>
<protein>
    <recommendedName>
        <fullName evidence="6 16">Delta-aminolevulinic acid dehydratase</fullName>
        <ecNumber evidence="5 16">4.2.1.24</ecNumber>
    </recommendedName>
</protein>
<evidence type="ECO:0000256" key="3">
    <source>
        <dbReference type="ARBA" id="ARBA00008055"/>
    </source>
</evidence>
<evidence type="ECO:0000256" key="13">
    <source>
        <dbReference type="PIRSR" id="PIRSR001415-2"/>
    </source>
</evidence>
<evidence type="ECO:0000256" key="16">
    <source>
        <dbReference type="RuleBase" id="RU000515"/>
    </source>
</evidence>
<feature type="binding site" evidence="13">
    <location>
        <position position="216"/>
    </location>
    <ligand>
        <name>5-aminolevulinate</name>
        <dbReference type="ChEBI" id="CHEBI:356416"/>
        <label>1</label>
    </ligand>
</feature>
<evidence type="ECO:0000256" key="17">
    <source>
        <dbReference type="RuleBase" id="RU004161"/>
    </source>
</evidence>
<feature type="binding site" evidence="13">
    <location>
        <position position="311"/>
    </location>
    <ligand>
        <name>5-aminolevulinate</name>
        <dbReference type="ChEBI" id="CHEBI:356416"/>
        <label>2</label>
    </ligand>
</feature>
<dbReference type="PIRSF" id="PIRSF001415">
    <property type="entry name" value="Porphbilin_synth"/>
    <property type="match status" value="1"/>
</dbReference>
<comment type="subunit">
    <text evidence="4 16">Homooctamer.</text>
</comment>
<feature type="binding site" evidence="14">
    <location>
        <position position="120"/>
    </location>
    <ligand>
        <name>Zn(2+)</name>
        <dbReference type="ChEBI" id="CHEBI:29105"/>
        <note>catalytic</note>
    </ligand>
</feature>
<evidence type="ECO:0000256" key="1">
    <source>
        <dbReference type="ARBA" id="ARBA00001947"/>
    </source>
</evidence>
<evidence type="ECO:0000256" key="4">
    <source>
        <dbReference type="ARBA" id="ARBA00011823"/>
    </source>
</evidence>
<evidence type="ECO:0000256" key="6">
    <source>
        <dbReference type="ARBA" id="ARBA00020771"/>
    </source>
</evidence>
<sequence>MIIRPRRLRINETMRALVRETAISADQLIYPMFVVEGKGLKEEITAMPGQYRYSVDMLPAAVKDLEQAGVKHIILFGVPAPEAHDAYGTAAFIKDGIVQRAIHEIKSHSNIFITTDVCLCEYTDHGHCGILDPDGYVNNDKTLAVLAKTALSHVEAGADMVAPSDMMDGRVAAIRQILDENGYINTPVMSYAVKYASTYYGPFREAANSAPGKGNRKAYQMDYHNSREAEKEAALDVDEGADIIMVKPALAYLDIIAKLRPQIKLPLATYCVSGEYTMLKMAVDSGAVQPEIIYESHIAMRRAGADIIITYFAPELARFLQEAK</sequence>
<feature type="active site" description="Schiff-base intermediate with substrate" evidence="12">
    <location>
        <position position="247"/>
    </location>
</feature>
<evidence type="ECO:0000256" key="9">
    <source>
        <dbReference type="ARBA" id="ARBA00023244"/>
    </source>
</evidence>
<feature type="active site" description="Schiff-base intermediate with substrate" evidence="12">
    <location>
        <position position="194"/>
    </location>
</feature>
<keyword evidence="8 16" id="KW-0456">Lyase</keyword>
<dbReference type="GO" id="GO:0006783">
    <property type="term" value="P:heme biosynthetic process"/>
    <property type="evidence" value="ECO:0007669"/>
    <property type="project" value="UniProtKB-KW"/>
</dbReference>
<dbReference type="NCBIfam" id="NF006762">
    <property type="entry name" value="PRK09283.1"/>
    <property type="match status" value="1"/>
</dbReference>
<dbReference type="PRINTS" id="PR00144">
    <property type="entry name" value="DALDHYDRTASE"/>
</dbReference>
<dbReference type="EC" id="4.2.1.24" evidence="5 16"/>
<gene>
    <name evidence="18" type="primary">hemB</name>
    <name evidence="18" type="ORF">IAB00_05275</name>
</gene>
<dbReference type="CDD" id="cd00384">
    <property type="entry name" value="ALAD_PBGS"/>
    <property type="match status" value="1"/>
</dbReference>
<dbReference type="Pfam" id="PF00490">
    <property type="entry name" value="ALAD"/>
    <property type="match status" value="1"/>
</dbReference>
<proteinExistence type="inferred from homology"/>
<dbReference type="Proteomes" id="UP000824124">
    <property type="component" value="Unassembled WGS sequence"/>
</dbReference>
<reference evidence="18" key="1">
    <citation type="submission" date="2020-10" db="EMBL/GenBank/DDBJ databases">
        <authorList>
            <person name="Gilroy R."/>
        </authorList>
    </citation>
    <scope>NUCLEOTIDE SEQUENCE</scope>
    <source>
        <strain evidence="18">2830</strain>
    </source>
</reference>
<evidence type="ECO:0000313" key="18">
    <source>
        <dbReference type="EMBL" id="HIU10637.1"/>
    </source>
</evidence>
<dbReference type="Gene3D" id="3.20.20.70">
    <property type="entry name" value="Aldolase class I"/>
    <property type="match status" value="1"/>
</dbReference>
<dbReference type="PROSITE" id="PS00169">
    <property type="entry name" value="D_ALA_DEHYDRATASE"/>
    <property type="match status" value="1"/>
</dbReference>
<evidence type="ECO:0000256" key="10">
    <source>
        <dbReference type="ARBA" id="ARBA00025628"/>
    </source>
</evidence>
<dbReference type="PANTHER" id="PTHR11458:SF0">
    <property type="entry name" value="DELTA-AMINOLEVULINIC ACID DEHYDRATASE"/>
    <property type="match status" value="1"/>
</dbReference>
<dbReference type="EMBL" id="DVMH01000027">
    <property type="protein sequence ID" value="HIU10637.1"/>
    <property type="molecule type" value="Genomic_DNA"/>
</dbReference>
<organism evidence="18 19">
    <name type="scientific">Candidatus Avidehalobacter gallistercoris</name>
    <dbReference type="NCBI Taxonomy" id="2840694"/>
    <lineage>
        <taxon>Bacteria</taxon>
        <taxon>Bacillati</taxon>
        <taxon>Bacillota</taxon>
        <taxon>Clostridia</taxon>
        <taxon>Eubacteriales</taxon>
        <taxon>Peptococcaceae</taxon>
        <taxon>Peptococcaceae incertae sedis</taxon>
        <taxon>Candidatus Avidehalobacter</taxon>
    </lineage>
</organism>
<comment type="catalytic activity">
    <reaction evidence="11 16">
        <text>2 5-aminolevulinate = porphobilinogen + 2 H2O + H(+)</text>
        <dbReference type="Rhea" id="RHEA:24064"/>
        <dbReference type="ChEBI" id="CHEBI:15377"/>
        <dbReference type="ChEBI" id="CHEBI:15378"/>
        <dbReference type="ChEBI" id="CHEBI:58126"/>
        <dbReference type="ChEBI" id="CHEBI:356416"/>
        <dbReference type="EC" id="4.2.1.24"/>
    </reaction>
</comment>
<comment type="caution">
    <text evidence="18">The sequence shown here is derived from an EMBL/GenBank/DDBJ whole genome shotgun (WGS) entry which is preliminary data.</text>
</comment>
<keyword evidence="14" id="KW-0479">Metal-binding</keyword>
<evidence type="ECO:0000256" key="5">
    <source>
        <dbReference type="ARBA" id="ARBA00012053"/>
    </source>
</evidence>
<feature type="binding site" evidence="14">
    <location>
        <position position="128"/>
    </location>
    <ligand>
        <name>Zn(2+)</name>
        <dbReference type="ChEBI" id="CHEBI:29105"/>
        <note>catalytic</note>
    </ligand>
</feature>
<dbReference type="AlphaFoldDB" id="A0A9D1KY14"/>
<name>A0A9D1KY14_9FIRM</name>
<keyword evidence="14" id="KW-0862">Zinc</keyword>
<evidence type="ECO:0000313" key="19">
    <source>
        <dbReference type="Proteomes" id="UP000824124"/>
    </source>
</evidence>
<comment type="function">
    <text evidence="10">Catalyzes an early step in the biosynthesis of tetrapyrroles. Binds two molecules of 5-aminolevulinate per subunit, each at a distinct site, and catalyzes their condensation to form porphobilinogen.</text>
</comment>
<comment type="pathway">
    <text evidence="2">Porphyrin-containing compound metabolism; protoporphyrin-IX biosynthesis; coproporphyrinogen-III from 5-aminolevulinate: step 1/4.</text>
</comment>
<comment type="cofactor">
    <cofactor evidence="1">
        <name>Zn(2+)</name>
        <dbReference type="ChEBI" id="CHEBI:29105"/>
    </cofactor>
</comment>
<evidence type="ECO:0000256" key="12">
    <source>
        <dbReference type="PIRSR" id="PIRSR001415-1"/>
    </source>
</evidence>
<evidence type="ECO:0000256" key="14">
    <source>
        <dbReference type="PIRSR" id="PIRSR001415-3"/>
    </source>
</evidence>
<dbReference type="InterPro" id="IPR013785">
    <property type="entry name" value="Aldolase_TIM"/>
</dbReference>
<evidence type="ECO:0000256" key="15">
    <source>
        <dbReference type="PIRSR" id="PIRSR001415-5"/>
    </source>
</evidence>
<keyword evidence="9 16" id="KW-0627">Porphyrin biosynthesis</keyword>